<organism evidence="2 3">
    <name type="scientific">Proteiniclasticum sediminis</name>
    <dbReference type="NCBI Taxonomy" id="2804028"/>
    <lineage>
        <taxon>Bacteria</taxon>
        <taxon>Bacillati</taxon>
        <taxon>Bacillota</taxon>
        <taxon>Clostridia</taxon>
        <taxon>Eubacteriales</taxon>
        <taxon>Clostridiaceae</taxon>
        <taxon>Proteiniclasticum</taxon>
    </lineage>
</organism>
<proteinExistence type="predicted"/>
<dbReference type="RefSeq" id="WP_211802870.1">
    <property type="nucleotide sequence ID" value="NZ_JAGSCS010000045.1"/>
</dbReference>
<accession>A0A941CSS7</accession>
<dbReference type="AlphaFoldDB" id="A0A941CSS7"/>
<comment type="caution">
    <text evidence="2">The sequence shown here is derived from an EMBL/GenBank/DDBJ whole genome shotgun (WGS) entry which is preliminary data.</text>
</comment>
<name>A0A941CSS7_9CLOT</name>
<sequence>MKELEMYSKIKQLEQKGFTERQTAKILRINRKTVSKYRKMTLDDYMDNVIAIRKLSALEKLKPVVLDWLQTYPNMTAAQVHDWLLEHYGTLDVSPRTVSRYVRNLRLDYHLPKKAIPRSYEASDEVPMGYQLQLDFGVKNMPLPDRQGHRKVYFAGMVFAHSRYKWAYFQTKPFTSGDLIRAMNYGFAHFGGIPKEIVVDQDSIIVVSENRGDIIYTYEFEQYKSQLALDIRVCRKADPESKGMVESTVKYIKGNFLPYRYFMEEDMLNEAFLAWLERTGNAKVHGTTKKVPAQVFELEREHLRAVQSKIYNLSPSIVRTVRKDNTILYNSSRYSLPLGTHEKYPTVSVIVQEDTLSIYDRFGDIQLALHPISLLPGKLVKASDHRREKSATLDQMEEEILLLLNGPMKDQWRPYLKLIRERKPRYYRDQLMLLKQLLQSTTVEVLEDAMLYCGIRELYSINDLKSVVEYMQQQESIENEACSAIRPLHHRNIANLHIQRRQVSDYEFLGGGGDE</sequence>
<dbReference type="NCBIfam" id="NF033546">
    <property type="entry name" value="transpos_IS21"/>
    <property type="match status" value="1"/>
</dbReference>
<dbReference type="Proteomes" id="UP000675379">
    <property type="component" value="Unassembled WGS sequence"/>
</dbReference>
<evidence type="ECO:0000313" key="3">
    <source>
        <dbReference type="Proteomes" id="UP000675379"/>
    </source>
</evidence>
<dbReference type="PROSITE" id="PS50994">
    <property type="entry name" value="INTEGRASE"/>
    <property type="match status" value="1"/>
</dbReference>
<protein>
    <submittedName>
        <fullName evidence="2">IS21 family transposase</fullName>
    </submittedName>
</protein>
<dbReference type="GO" id="GO:0003676">
    <property type="term" value="F:nucleic acid binding"/>
    <property type="evidence" value="ECO:0007669"/>
    <property type="project" value="InterPro"/>
</dbReference>
<evidence type="ECO:0000259" key="1">
    <source>
        <dbReference type="PROSITE" id="PS50994"/>
    </source>
</evidence>
<dbReference type="SUPFAM" id="SSF53098">
    <property type="entry name" value="Ribonuclease H-like"/>
    <property type="match status" value="1"/>
</dbReference>
<evidence type="ECO:0000313" key="2">
    <source>
        <dbReference type="EMBL" id="MBR0577479.1"/>
    </source>
</evidence>
<dbReference type="InterPro" id="IPR012337">
    <property type="entry name" value="RNaseH-like_sf"/>
</dbReference>
<dbReference type="PANTHER" id="PTHR35004">
    <property type="entry name" value="TRANSPOSASE RV3428C-RELATED"/>
    <property type="match status" value="1"/>
</dbReference>
<feature type="domain" description="Integrase catalytic" evidence="1">
    <location>
        <begin position="123"/>
        <end position="300"/>
    </location>
</feature>
<reference evidence="2" key="1">
    <citation type="submission" date="2021-04" db="EMBL/GenBank/DDBJ databases">
        <title>Proteiniclasticum sedimins sp. nov., an obligate anaerobic bacterium isolated from anaerobic sludge.</title>
        <authorList>
            <person name="Liu J."/>
        </authorList>
    </citation>
    <scope>NUCLEOTIDE SEQUENCE</scope>
    <source>
        <strain evidence="2">BAD-10</strain>
    </source>
</reference>
<dbReference type="InterPro" id="IPR036397">
    <property type="entry name" value="RNaseH_sf"/>
</dbReference>
<gene>
    <name evidence="2" type="primary">istA</name>
    <name evidence="2" type="ORF">KCG48_14315</name>
</gene>
<keyword evidence="3" id="KW-1185">Reference proteome</keyword>
<dbReference type="EMBL" id="JAGSCS010000045">
    <property type="protein sequence ID" value="MBR0577479.1"/>
    <property type="molecule type" value="Genomic_DNA"/>
</dbReference>
<dbReference type="PANTHER" id="PTHR35004:SF6">
    <property type="entry name" value="TRANSPOSASE"/>
    <property type="match status" value="1"/>
</dbReference>
<dbReference type="Gene3D" id="3.30.420.10">
    <property type="entry name" value="Ribonuclease H-like superfamily/Ribonuclease H"/>
    <property type="match status" value="1"/>
</dbReference>
<dbReference type="InterPro" id="IPR001584">
    <property type="entry name" value="Integrase_cat-core"/>
</dbReference>
<dbReference type="GO" id="GO:0015074">
    <property type="term" value="P:DNA integration"/>
    <property type="evidence" value="ECO:0007669"/>
    <property type="project" value="InterPro"/>
</dbReference>